<proteinExistence type="predicted"/>
<gene>
    <name evidence="1" type="ORF">IPH26_05180</name>
</gene>
<dbReference type="AlphaFoldDB" id="A0A9D7DWX2"/>
<dbReference type="Proteomes" id="UP000807785">
    <property type="component" value="Unassembled WGS sequence"/>
</dbReference>
<evidence type="ECO:0000313" key="1">
    <source>
        <dbReference type="EMBL" id="MBK6972360.1"/>
    </source>
</evidence>
<accession>A0A9D7DWX2</accession>
<protein>
    <submittedName>
        <fullName evidence="1">Uncharacterized protein</fullName>
    </submittedName>
</protein>
<sequence>MREGRVADPAGSLNLDQWAAERYACPITAPGKDAHDLLLIPTSYFPAGN</sequence>
<reference evidence="2" key="1">
    <citation type="journal article" date="2021" name="Nat. Commun.">
        <title>Connecting structure to function with the recovery of over 1000 high-quality metagenome-assembled genomes from activated sludge using long-read sequencing.</title>
        <authorList>
            <person name="Singleton C.M."/>
            <person name="Petriglieri F."/>
            <person name="Kristensen J.M."/>
            <person name="Kirkegaard R.H."/>
            <person name="Michaelsen T.Y."/>
            <person name="Andersen M.H."/>
            <person name="Kondrotaite Z."/>
            <person name="Karst S.M."/>
            <person name="Dueholm M.S."/>
            <person name="Nielsen P.H."/>
            <person name="Albertsen M."/>
        </authorList>
    </citation>
    <scope>NUCLEOTIDE SEQUENCE [LARGE SCALE GENOMIC DNA]</scope>
</reference>
<evidence type="ECO:0000313" key="2">
    <source>
        <dbReference type="Proteomes" id="UP000807785"/>
    </source>
</evidence>
<dbReference type="EMBL" id="JADJEV010000002">
    <property type="protein sequence ID" value="MBK6972360.1"/>
    <property type="molecule type" value="Genomic_DNA"/>
</dbReference>
<organism evidence="1 2">
    <name type="scientific">Candidatus Methylophosphatis roskildensis</name>
    <dbReference type="NCBI Taxonomy" id="2899263"/>
    <lineage>
        <taxon>Bacteria</taxon>
        <taxon>Pseudomonadati</taxon>
        <taxon>Pseudomonadota</taxon>
        <taxon>Betaproteobacteria</taxon>
        <taxon>Nitrosomonadales</taxon>
        <taxon>Sterolibacteriaceae</taxon>
        <taxon>Candidatus Methylophosphatis</taxon>
    </lineage>
</organism>
<name>A0A9D7DWX2_9PROT</name>
<comment type="caution">
    <text evidence="1">The sequence shown here is derived from an EMBL/GenBank/DDBJ whole genome shotgun (WGS) entry which is preliminary data.</text>
</comment>